<dbReference type="GO" id="GO:0008897">
    <property type="term" value="F:holo-[acyl-carrier-protein] synthase activity"/>
    <property type="evidence" value="ECO:0007669"/>
    <property type="project" value="InterPro"/>
</dbReference>
<proteinExistence type="predicted"/>
<accession>A0A1L7XXS9</accession>
<dbReference type="GO" id="GO:0000287">
    <property type="term" value="F:magnesium ion binding"/>
    <property type="evidence" value="ECO:0007669"/>
    <property type="project" value="InterPro"/>
</dbReference>
<evidence type="ECO:0000256" key="1">
    <source>
        <dbReference type="SAM" id="MobiDB-lite"/>
    </source>
</evidence>
<sequence length="918" mass="103055">MPKPFPLPLAVGTDICSIPRIQKILTGKHGIKFIRKVLRQEERVENKFRCDDALEKWRSVEKMKDLLVWKGQKNTMHTAEGKLSDEEVAKYLQREIDKSENEAKESLGKAATFMAGRFAAKEAIIKAHERRLYFHDISIRRPPEDELGSKPPIAVVLSQSGKWEDGQEVKLSISHDTDYATAMCLASTATSTSKQFDQDLPSVRRVQVMEAVPSTRRIGVEIVTNQMLHQARKVVFERYRRVVDHAVRIDDIPSHYRASHLSSAFRTTPIFTSVEDTHTHRWGLAIFKNVQEALRAAAELHGQPTLHGQIVHCTYLGDKNLPHHVFETPSPDMRLVAIKLAREFGPRELNHQHTILVHDSEGAASKRVMGAALRQIRELCNGQRAVNTRARLGGGSGSRWGIIIFQNEQDALQAVFKFNGETIFTPNGPITVRCTYLGDEKNDTISDTAKAPESSVDSEDESLDATHTLVETAEAKAPQNEDLSPQITDEEIFSNTHPDKPADFPGDRTVRVDDIPSDVDLLQAYQALSPRAVKVHCDWDSRTLFIAYADVYTAIIEVAKRHMATVSSWRYQGKWTYLGGDIDLPKATTIISQFSPYDRENNVTSFVKQGLMQALEGKDRGRLTDQPFKGTPTSTKKAFVDYPSECTIRIDDIPSGILLQELRNLIRAARLHFLHGTNSALAFYSNPQNAHHAAAKFDGYCIPGHHALRCTYLGPEMAMSAVREIISQPSEVEVSGVSELPSKDDDSLQLTEFEQSEKPRKDDEQARIETMKRLSMMVAGTSARRESQKRREETRSQLLTGRTLGNGVKDEEAGESAFPMVIDGDIGLENRLEQDREAQQEEQILPDEDLKKDEEVEHVATSEQITGSENDQTIVLELKLDQTDQLEKADTREHVEVDKASHREVGDAVKEDEPLSSP</sequence>
<dbReference type="EMBL" id="FJOG01000078">
    <property type="protein sequence ID" value="CZR69735.1"/>
    <property type="molecule type" value="Genomic_DNA"/>
</dbReference>
<dbReference type="Proteomes" id="UP000184330">
    <property type="component" value="Unassembled WGS sequence"/>
</dbReference>
<protein>
    <submittedName>
        <fullName evidence="2">Uncharacterized protein</fullName>
    </submittedName>
</protein>
<dbReference type="AlphaFoldDB" id="A0A1L7XXS9"/>
<name>A0A1L7XXS9_9HELO</name>
<keyword evidence="3" id="KW-1185">Reference proteome</keyword>
<dbReference type="OrthoDB" id="15433at2759"/>
<feature type="region of interest" description="Disordered" evidence="1">
    <location>
        <begin position="883"/>
        <end position="918"/>
    </location>
</feature>
<reference evidence="2" key="1">
    <citation type="submission" date="2016-03" db="EMBL/GenBank/DDBJ databases">
        <authorList>
            <person name="Ploux O."/>
        </authorList>
    </citation>
    <scope>NUCLEOTIDE SEQUENCE [LARGE SCALE GENOMIC DNA]</scope>
    <source>
        <strain evidence="2">UAMH 11012</strain>
    </source>
</reference>
<evidence type="ECO:0000313" key="3">
    <source>
        <dbReference type="Proteomes" id="UP000184330"/>
    </source>
</evidence>
<dbReference type="InterPro" id="IPR037143">
    <property type="entry name" value="4-PPantetheinyl_Trfase_dom_sf"/>
</dbReference>
<feature type="region of interest" description="Disordered" evidence="1">
    <location>
        <begin position="834"/>
        <end position="853"/>
    </location>
</feature>
<dbReference type="SUPFAM" id="SSF56214">
    <property type="entry name" value="4'-phosphopantetheinyl transferase"/>
    <property type="match status" value="1"/>
</dbReference>
<feature type="compositionally biased region" description="Basic and acidic residues" evidence="1">
    <location>
        <begin position="783"/>
        <end position="795"/>
    </location>
</feature>
<organism evidence="2 3">
    <name type="scientific">Phialocephala subalpina</name>
    <dbReference type="NCBI Taxonomy" id="576137"/>
    <lineage>
        <taxon>Eukaryota</taxon>
        <taxon>Fungi</taxon>
        <taxon>Dikarya</taxon>
        <taxon>Ascomycota</taxon>
        <taxon>Pezizomycotina</taxon>
        <taxon>Leotiomycetes</taxon>
        <taxon>Helotiales</taxon>
        <taxon>Mollisiaceae</taxon>
        <taxon>Phialocephala</taxon>
        <taxon>Phialocephala fortinii species complex</taxon>
    </lineage>
</organism>
<feature type="region of interest" description="Disordered" evidence="1">
    <location>
        <begin position="777"/>
        <end position="810"/>
    </location>
</feature>
<dbReference type="Gene3D" id="3.90.470.20">
    <property type="entry name" value="4'-phosphopantetheinyl transferase domain"/>
    <property type="match status" value="1"/>
</dbReference>
<evidence type="ECO:0000313" key="2">
    <source>
        <dbReference type="EMBL" id="CZR69735.1"/>
    </source>
</evidence>
<gene>
    <name evidence="2" type="ORF">PAC_19635</name>
</gene>